<dbReference type="GO" id="GO:1902533">
    <property type="term" value="P:positive regulation of intracellular signal transduction"/>
    <property type="evidence" value="ECO:0007669"/>
    <property type="project" value="UniProtKB-ARBA"/>
</dbReference>
<evidence type="ECO:0000256" key="3">
    <source>
        <dbReference type="SAM" id="MobiDB-lite"/>
    </source>
</evidence>
<dbReference type="EMBL" id="CASHTH010001624">
    <property type="protein sequence ID" value="CAI8017421.1"/>
    <property type="molecule type" value="Genomic_DNA"/>
</dbReference>
<feature type="region of interest" description="Disordered" evidence="3">
    <location>
        <begin position="389"/>
        <end position="413"/>
    </location>
</feature>
<feature type="non-terminal residue" evidence="6">
    <location>
        <position position="843"/>
    </location>
</feature>
<proteinExistence type="predicted"/>
<evidence type="ECO:0000313" key="6">
    <source>
        <dbReference type="EMBL" id="CAI8017421.1"/>
    </source>
</evidence>
<dbReference type="GO" id="GO:0004672">
    <property type="term" value="F:protein kinase activity"/>
    <property type="evidence" value="ECO:0007669"/>
    <property type="project" value="InterPro"/>
</dbReference>
<dbReference type="GO" id="GO:0031349">
    <property type="term" value="P:positive regulation of defense response"/>
    <property type="evidence" value="ECO:0007669"/>
    <property type="project" value="UniProtKB-ARBA"/>
</dbReference>
<dbReference type="InterPro" id="IPR051681">
    <property type="entry name" value="Ser/Thr_Kinases-Pseudokinases"/>
</dbReference>
<dbReference type="PROSITE" id="PS50011">
    <property type="entry name" value="PROTEIN_KINASE_DOM"/>
    <property type="match status" value="1"/>
</dbReference>
<feature type="compositionally biased region" description="Basic and acidic residues" evidence="3">
    <location>
        <begin position="787"/>
        <end position="843"/>
    </location>
</feature>
<dbReference type="InterPro" id="IPR000488">
    <property type="entry name" value="Death_dom"/>
</dbReference>
<keyword evidence="7" id="KW-1185">Reference proteome</keyword>
<dbReference type="Pfam" id="PF07714">
    <property type="entry name" value="PK_Tyr_Ser-Thr"/>
    <property type="match status" value="1"/>
</dbReference>
<dbReference type="GO" id="GO:0097527">
    <property type="term" value="P:necroptotic signaling pathway"/>
    <property type="evidence" value="ECO:0007669"/>
    <property type="project" value="TreeGrafter"/>
</dbReference>
<accession>A0AA35RW53</accession>
<keyword evidence="6" id="KW-0418">Kinase</keyword>
<feature type="region of interest" description="Disordered" evidence="3">
    <location>
        <begin position="780"/>
        <end position="843"/>
    </location>
</feature>
<keyword evidence="2" id="KW-0067">ATP-binding</keyword>
<dbReference type="InterPro" id="IPR001245">
    <property type="entry name" value="Ser-Thr/Tyr_kinase_cat_dom"/>
</dbReference>
<dbReference type="GO" id="GO:0005524">
    <property type="term" value="F:ATP binding"/>
    <property type="evidence" value="ECO:0007669"/>
    <property type="project" value="UniProtKB-KW"/>
</dbReference>
<organism evidence="6 7">
    <name type="scientific">Geodia barretti</name>
    <name type="common">Barrett's horny sponge</name>
    <dbReference type="NCBI Taxonomy" id="519541"/>
    <lineage>
        <taxon>Eukaryota</taxon>
        <taxon>Metazoa</taxon>
        <taxon>Porifera</taxon>
        <taxon>Demospongiae</taxon>
        <taxon>Heteroscleromorpha</taxon>
        <taxon>Tetractinellida</taxon>
        <taxon>Astrophorina</taxon>
        <taxon>Geodiidae</taxon>
        <taxon>Geodia</taxon>
    </lineage>
</organism>
<keyword evidence="1" id="KW-0547">Nucleotide-binding</keyword>
<feature type="domain" description="Protein kinase" evidence="4">
    <location>
        <begin position="439"/>
        <end position="693"/>
    </location>
</feature>
<evidence type="ECO:0000256" key="1">
    <source>
        <dbReference type="ARBA" id="ARBA00022741"/>
    </source>
</evidence>
<evidence type="ECO:0000313" key="7">
    <source>
        <dbReference type="Proteomes" id="UP001174909"/>
    </source>
</evidence>
<dbReference type="InterPro" id="IPR011029">
    <property type="entry name" value="DEATH-like_dom_sf"/>
</dbReference>
<dbReference type="AlphaFoldDB" id="A0AA35RW53"/>
<feature type="domain" description="Death" evidence="5">
    <location>
        <begin position="29"/>
        <end position="82"/>
    </location>
</feature>
<dbReference type="InterPro" id="IPR011009">
    <property type="entry name" value="Kinase-like_dom_sf"/>
</dbReference>
<dbReference type="Gene3D" id="1.10.533.10">
    <property type="entry name" value="Death Domain, Fas"/>
    <property type="match status" value="1"/>
</dbReference>
<dbReference type="Proteomes" id="UP001174909">
    <property type="component" value="Unassembled WGS sequence"/>
</dbReference>
<dbReference type="SUPFAM" id="SSF47986">
    <property type="entry name" value="DEATH domain"/>
    <property type="match status" value="1"/>
</dbReference>
<name>A0AA35RW53_GEOBA</name>
<keyword evidence="6" id="KW-0808">Transferase</keyword>
<dbReference type="PROSITE" id="PS50017">
    <property type="entry name" value="DEATH_DOMAIN"/>
    <property type="match status" value="1"/>
</dbReference>
<gene>
    <name evidence="6" type="ORF">GBAR_LOCUS10575</name>
</gene>
<dbReference type="PANTHER" id="PTHR44329:SF298">
    <property type="entry name" value="MIXED LINEAGE KINASE DOMAIN-LIKE PROTEIN"/>
    <property type="match status" value="1"/>
</dbReference>
<dbReference type="PANTHER" id="PTHR44329">
    <property type="entry name" value="SERINE/THREONINE-PROTEIN KINASE TNNI3K-RELATED"/>
    <property type="match status" value="1"/>
</dbReference>
<evidence type="ECO:0000259" key="5">
    <source>
        <dbReference type="PROSITE" id="PS50017"/>
    </source>
</evidence>
<reference evidence="6" key="1">
    <citation type="submission" date="2023-03" db="EMBL/GenBank/DDBJ databases">
        <authorList>
            <person name="Steffen K."/>
            <person name="Cardenas P."/>
        </authorList>
    </citation>
    <scope>NUCLEOTIDE SEQUENCE</scope>
</reference>
<protein>
    <submittedName>
        <fullName evidence="6">Probable serine/threonine-protein kinase kinX</fullName>
    </submittedName>
</protein>
<evidence type="ECO:0000259" key="4">
    <source>
        <dbReference type="PROSITE" id="PS50011"/>
    </source>
</evidence>
<evidence type="ECO:0000256" key="2">
    <source>
        <dbReference type="ARBA" id="ARBA00022840"/>
    </source>
</evidence>
<feature type="compositionally biased region" description="Low complexity" evidence="3">
    <location>
        <begin position="391"/>
        <end position="413"/>
    </location>
</feature>
<dbReference type="SUPFAM" id="SSF56112">
    <property type="entry name" value="Protein kinase-like (PK-like)"/>
    <property type="match status" value="1"/>
</dbReference>
<comment type="caution">
    <text evidence="6">The sequence shown here is derived from an EMBL/GenBank/DDBJ whole genome shotgun (WGS) entry which is preliminary data.</text>
</comment>
<dbReference type="InterPro" id="IPR000719">
    <property type="entry name" value="Prot_kinase_dom"/>
</dbReference>
<dbReference type="Gene3D" id="1.10.510.10">
    <property type="entry name" value="Transferase(Phosphotransferase) domain 1"/>
    <property type="match status" value="1"/>
</dbReference>
<sequence>MSAVVTVARDTKPPKFKDLVEELFGVKKKWYSIGLQLNISDGTLDSIDAECKDNHTVALRRMLQEWRKQEETSWAAVVKVLQSQSVGEYTLAKNLKGRYPTSTVESNRCLVPAPQSRQAYYDDQLVPSTDGALNGAVVLHAECDVPDAVQEEIMLLHRVFEELRMEIYKYLEESPPDIKEFAVFVSCPMPSWKKKLPRNIEGLDLKQIMQPGTEFYQMFIVISQYTNWYNYELLDNIAQRYGSPELKGKMAAYRTKLTDFEGRTSAEKLKNIELARPLADSASVIAKLEDNQCNQFTGRDIRRLKHQYTDQAGVDPAAARLYMIKKSSVEIIFLVPISLAPHLMVSSLTVSPLLTSQNQLPEDIHERCVYYMHAEEVFCLMGRTVTPPAPRRVSSASSTQQVQTSGPPVFSRSISSSVSLLSSDPSEMDESIDPSRIHVFHDKVLMNGDSAVVCKAQFLNLPCAAKYLHPKLVETSSWQLENFKKGCKILHDCRHPNIVAFLHIHRDNRLRQPILLMELMDQSLKEFLDHRKLDLPLYLQLDICSDVAQGLEYLHAQDIIHGNLTATNVLVKRGRAKICGLMTLQINTPDGELSLCPGAPESMPRDSFSCADYDGAIDCFSFGVLGIHIATRELPQPNTQAHESSEVERYAKDLQSVEDRNHPLYPLIIKCLNDKDSLRPSATKLCQDLDNMIKSSAYRNSQSAEHISTELVGLQIEYFQDRLSEKTEENKVLKCNQTEYVSTIQALRKKQTDMEASMESMRNSVSMMTLTNKDLAEKAEAATNELEESKKQRSEAAHEKDRMCKDLWNERSRGQTMRDKIEEFKKQRDDYKDKLEESDKGFA</sequence>
<dbReference type="CDD" id="cd01670">
    <property type="entry name" value="Death"/>
    <property type="match status" value="1"/>
</dbReference>